<dbReference type="GO" id="GO:0016787">
    <property type="term" value="F:hydrolase activity"/>
    <property type="evidence" value="ECO:0007669"/>
    <property type="project" value="UniProtKB-KW"/>
</dbReference>
<gene>
    <name evidence="10" type="ORF">BC938DRAFT_480340</name>
</gene>
<dbReference type="InterPro" id="IPR027417">
    <property type="entry name" value="P-loop_NTPase"/>
</dbReference>
<dbReference type="PANTHER" id="PTHR47959:SF21">
    <property type="entry name" value="DEAD-BOX HELICASE 56"/>
    <property type="match status" value="1"/>
</dbReference>
<dbReference type="PROSITE" id="PS51194">
    <property type="entry name" value="HELICASE_CTER"/>
    <property type="match status" value="1"/>
</dbReference>
<dbReference type="Proteomes" id="UP000274822">
    <property type="component" value="Unassembled WGS sequence"/>
</dbReference>
<organism evidence="10 11">
    <name type="scientific">Jimgerdemannia flammicorona</name>
    <dbReference type="NCBI Taxonomy" id="994334"/>
    <lineage>
        <taxon>Eukaryota</taxon>
        <taxon>Fungi</taxon>
        <taxon>Fungi incertae sedis</taxon>
        <taxon>Mucoromycota</taxon>
        <taxon>Mucoromycotina</taxon>
        <taxon>Endogonomycetes</taxon>
        <taxon>Endogonales</taxon>
        <taxon>Endogonaceae</taxon>
        <taxon>Jimgerdemannia</taxon>
    </lineage>
</organism>
<accession>A0A433QIT4</accession>
<keyword evidence="6" id="KW-0694">RNA-binding</keyword>
<evidence type="ECO:0000313" key="11">
    <source>
        <dbReference type="Proteomes" id="UP000274822"/>
    </source>
</evidence>
<dbReference type="GO" id="GO:0003723">
    <property type="term" value="F:RNA binding"/>
    <property type="evidence" value="ECO:0007669"/>
    <property type="project" value="UniProtKB-KW"/>
</dbReference>
<evidence type="ECO:0000313" key="10">
    <source>
        <dbReference type="EMBL" id="RUS29712.1"/>
    </source>
</evidence>
<keyword evidence="2" id="KW-0547">Nucleotide-binding</keyword>
<evidence type="ECO:0000256" key="8">
    <source>
        <dbReference type="SAM" id="MobiDB-lite"/>
    </source>
</evidence>
<dbReference type="GO" id="GO:0005524">
    <property type="term" value="F:ATP binding"/>
    <property type="evidence" value="ECO:0007669"/>
    <property type="project" value="UniProtKB-KW"/>
</dbReference>
<feature type="domain" description="Helicase C-terminal" evidence="9">
    <location>
        <begin position="110"/>
        <end position="289"/>
    </location>
</feature>
<name>A0A433QIT4_9FUNG</name>
<dbReference type="GO" id="GO:0003724">
    <property type="term" value="F:RNA helicase activity"/>
    <property type="evidence" value="ECO:0007669"/>
    <property type="project" value="UniProtKB-EC"/>
</dbReference>
<evidence type="ECO:0000256" key="2">
    <source>
        <dbReference type="ARBA" id="ARBA00022741"/>
    </source>
</evidence>
<dbReference type="CDD" id="cd18787">
    <property type="entry name" value="SF2_C_DEAD"/>
    <property type="match status" value="1"/>
</dbReference>
<dbReference type="EC" id="3.6.4.13" evidence="1"/>
<evidence type="ECO:0000259" key="9">
    <source>
        <dbReference type="PROSITE" id="PS51194"/>
    </source>
</evidence>
<keyword evidence="4" id="KW-0347">Helicase</keyword>
<proteinExistence type="predicted"/>
<reference evidence="10 11" key="1">
    <citation type="journal article" date="2018" name="New Phytol.">
        <title>Phylogenomics of Endogonaceae and evolution of mycorrhizas within Mucoromycota.</title>
        <authorList>
            <person name="Chang Y."/>
            <person name="Desiro A."/>
            <person name="Na H."/>
            <person name="Sandor L."/>
            <person name="Lipzen A."/>
            <person name="Clum A."/>
            <person name="Barry K."/>
            <person name="Grigoriev I.V."/>
            <person name="Martin F.M."/>
            <person name="Stajich J.E."/>
            <person name="Smith M.E."/>
            <person name="Bonito G."/>
            <person name="Spatafora J.W."/>
        </authorList>
    </citation>
    <scope>NUCLEOTIDE SEQUENCE [LARGE SCALE GENOMIC DNA]</scope>
    <source>
        <strain evidence="10 11">AD002</strain>
    </source>
</reference>
<dbReference type="InterPro" id="IPR050079">
    <property type="entry name" value="DEAD_box_RNA_helicase"/>
</dbReference>
<dbReference type="AlphaFoldDB" id="A0A433QIT4"/>
<dbReference type="InterPro" id="IPR001650">
    <property type="entry name" value="Helicase_C-like"/>
</dbReference>
<comment type="caution">
    <text evidence="10">The sequence shown here is derived from an EMBL/GenBank/DDBJ whole genome shotgun (WGS) entry which is preliminary data.</text>
</comment>
<keyword evidence="5" id="KW-0067">ATP-binding</keyword>
<keyword evidence="11" id="KW-1185">Reference proteome</keyword>
<dbReference type="GO" id="GO:0005829">
    <property type="term" value="C:cytosol"/>
    <property type="evidence" value="ECO:0007669"/>
    <property type="project" value="TreeGrafter"/>
</dbReference>
<dbReference type="EMBL" id="RBNJ01004801">
    <property type="protein sequence ID" value="RUS29712.1"/>
    <property type="molecule type" value="Genomic_DNA"/>
</dbReference>
<evidence type="ECO:0000256" key="1">
    <source>
        <dbReference type="ARBA" id="ARBA00012552"/>
    </source>
</evidence>
<evidence type="ECO:0000256" key="7">
    <source>
        <dbReference type="ARBA" id="ARBA00047984"/>
    </source>
</evidence>
<evidence type="ECO:0000256" key="5">
    <source>
        <dbReference type="ARBA" id="ARBA00022840"/>
    </source>
</evidence>
<feature type="compositionally biased region" description="Basic residues" evidence="8">
    <location>
        <begin position="398"/>
        <end position="409"/>
    </location>
</feature>
<sequence length="441" mass="50080">MSATLTKDVESLKQLILRNPALLKLEEEKDEPDLLTQYVARCSEKEKFLLTTLLLKLHLIKGKALFFVNDIDRCYRLKLYFEQFGIKSCVLNSELPLNSRYHIVQEFNKGIYDYIIATDEGEIKGEQDSSDEEMESIDEAAEIENPMEEKDGGNDNEGDEDSGVEKAAKNKKRKTELPSNSQNKHKKAKRPRQDKEYGVARGVDFQGVAAVINFDFPTSAKSYTHRVGRTARGGQRGLSISFVVPKTEMEGKAMDAKVPGWNDEKVFKKVEKKQAERGASIKPYLFTKENLKNFNYRAEDALRAVTKTAVREARLKEIKTEILNSDHLKAHFEDNPRDFAFLRHDKPLHPTRVQSHMKHFPSYLMPKITPPTGGADNVVDSGQIGAVSTDSQDMGHINFRKTDHRRRGAGRQGQGQKKRKNDPLKTFSMSSKSSKGSSRRR</sequence>
<comment type="catalytic activity">
    <reaction evidence="7">
        <text>ATP + H2O = ADP + phosphate + H(+)</text>
        <dbReference type="Rhea" id="RHEA:13065"/>
        <dbReference type="ChEBI" id="CHEBI:15377"/>
        <dbReference type="ChEBI" id="CHEBI:15378"/>
        <dbReference type="ChEBI" id="CHEBI:30616"/>
        <dbReference type="ChEBI" id="CHEBI:43474"/>
        <dbReference type="ChEBI" id="CHEBI:456216"/>
        <dbReference type="EC" id="3.6.4.13"/>
    </reaction>
</comment>
<dbReference type="SMART" id="SM00490">
    <property type="entry name" value="HELICc"/>
    <property type="match status" value="1"/>
</dbReference>
<keyword evidence="3" id="KW-0378">Hydrolase</keyword>
<feature type="region of interest" description="Disordered" evidence="8">
    <location>
        <begin position="374"/>
        <end position="441"/>
    </location>
</feature>
<evidence type="ECO:0000256" key="3">
    <source>
        <dbReference type="ARBA" id="ARBA00022801"/>
    </source>
</evidence>
<dbReference type="Pfam" id="PF00271">
    <property type="entry name" value="Helicase_C"/>
    <property type="match status" value="2"/>
</dbReference>
<evidence type="ECO:0000256" key="6">
    <source>
        <dbReference type="ARBA" id="ARBA00022884"/>
    </source>
</evidence>
<dbReference type="SUPFAM" id="SSF52540">
    <property type="entry name" value="P-loop containing nucleoside triphosphate hydrolases"/>
    <property type="match status" value="1"/>
</dbReference>
<dbReference type="PANTHER" id="PTHR47959">
    <property type="entry name" value="ATP-DEPENDENT RNA HELICASE RHLE-RELATED"/>
    <property type="match status" value="1"/>
</dbReference>
<protein>
    <recommendedName>
        <fullName evidence="1">RNA helicase</fullName>
        <ecNumber evidence="1">3.6.4.13</ecNumber>
    </recommendedName>
</protein>
<evidence type="ECO:0000256" key="4">
    <source>
        <dbReference type="ARBA" id="ARBA00022806"/>
    </source>
</evidence>
<feature type="region of interest" description="Disordered" evidence="8">
    <location>
        <begin position="142"/>
        <end position="198"/>
    </location>
</feature>
<dbReference type="Gene3D" id="3.40.50.300">
    <property type="entry name" value="P-loop containing nucleotide triphosphate hydrolases"/>
    <property type="match status" value="1"/>
</dbReference>
<feature type="compositionally biased region" description="Low complexity" evidence="8">
    <location>
        <begin position="428"/>
        <end position="441"/>
    </location>
</feature>